<sequence>MSQQKSSAGASQFERPDGLEDILSENGSSSADDDQPDDDEDEEEERSILKQLRDLGYVDHVVWSSNTSMGKGGAREVRGLPTTPGESTRASGATPGVSARSSLVEPLAWEESAPPGLQQGSEAKSFDAPEGSPAHRRSQGTWLADEGNDGSPSSPGARLRRLSAGKGGAGHRATRSARNSVEDHDQRTVPPASRAPDRHPVSRGSVYSLWRQRAPAPGSAMSENGQTVELAGLRSVGSILHGSGKCRPCYYAFRSKAGCRFGFACMYCHGAHPKEKKPRPSKHLRLGWQRFAEEAFTQAGEGGLAVAERLLEQRIREEQSEDEPLDESNMEYGRMVLRAMFRIRGLTPEGPDAEELSVRPEQYLGAYAEQRERKRSSNCSTASSQHLQAQYLSAYAAQRERKRSSTSSSSSSQQLQPAAPSALAEGGRNSKASPPSSQRPPTHKLSTHVEETRASTASVLSSQQPADASPAAVPVKTGVPEPTVVPHPKWTFNFQ</sequence>
<protein>
    <recommendedName>
        <fullName evidence="3">C3H1-type domain-containing protein</fullName>
    </recommendedName>
</protein>
<organism evidence="2">
    <name type="scientific">Alexandrium catenella</name>
    <name type="common">Red tide dinoflagellate</name>
    <name type="synonym">Gonyaulax catenella</name>
    <dbReference type="NCBI Taxonomy" id="2925"/>
    <lineage>
        <taxon>Eukaryota</taxon>
        <taxon>Sar</taxon>
        <taxon>Alveolata</taxon>
        <taxon>Dinophyceae</taxon>
        <taxon>Gonyaulacales</taxon>
        <taxon>Pyrocystaceae</taxon>
        <taxon>Alexandrium</taxon>
    </lineage>
</organism>
<evidence type="ECO:0000256" key="1">
    <source>
        <dbReference type="SAM" id="MobiDB-lite"/>
    </source>
</evidence>
<feature type="compositionally biased region" description="Acidic residues" evidence="1">
    <location>
        <begin position="31"/>
        <end position="45"/>
    </location>
</feature>
<feature type="region of interest" description="Disordered" evidence="1">
    <location>
        <begin position="64"/>
        <end position="203"/>
    </location>
</feature>
<evidence type="ECO:0000313" key="2">
    <source>
        <dbReference type="EMBL" id="CAD9160707.1"/>
    </source>
</evidence>
<proteinExistence type="predicted"/>
<feature type="region of interest" description="Disordered" evidence="1">
    <location>
        <begin position="395"/>
        <end position="495"/>
    </location>
</feature>
<feature type="compositionally biased region" description="Low complexity" evidence="1">
    <location>
        <begin position="461"/>
        <end position="475"/>
    </location>
</feature>
<feature type="compositionally biased region" description="Low complexity" evidence="1">
    <location>
        <begin position="405"/>
        <end position="424"/>
    </location>
</feature>
<accession>A0A7S1RA03</accession>
<dbReference type="EMBL" id="HBGE01062576">
    <property type="protein sequence ID" value="CAD9160707.1"/>
    <property type="molecule type" value="Transcribed_RNA"/>
</dbReference>
<name>A0A7S1RA03_ALECA</name>
<reference evidence="2" key="1">
    <citation type="submission" date="2021-01" db="EMBL/GenBank/DDBJ databases">
        <authorList>
            <person name="Corre E."/>
            <person name="Pelletier E."/>
            <person name="Niang G."/>
            <person name="Scheremetjew M."/>
            <person name="Finn R."/>
            <person name="Kale V."/>
            <person name="Holt S."/>
            <person name="Cochrane G."/>
            <person name="Meng A."/>
            <person name="Brown T."/>
            <person name="Cohen L."/>
        </authorList>
    </citation>
    <scope>NUCLEOTIDE SEQUENCE</scope>
    <source>
        <strain evidence="2">OF101</strain>
    </source>
</reference>
<feature type="region of interest" description="Disordered" evidence="1">
    <location>
        <begin position="1"/>
        <end position="51"/>
    </location>
</feature>
<feature type="compositionally biased region" description="Polar residues" evidence="1">
    <location>
        <begin position="1"/>
        <end position="10"/>
    </location>
</feature>
<evidence type="ECO:0008006" key="3">
    <source>
        <dbReference type="Google" id="ProtNLM"/>
    </source>
</evidence>
<gene>
    <name evidence="2" type="ORF">ACAT0790_LOCUS37472</name>
</gene>
<dbReference type="AlphaFoldDB" id="A0A7S1RA03"/>
<feature type="compositionally biased region" description="Polar residues" evidence="1">
    <location>
        <begin position="430"/>
        <end position="440"/>
    </location>
</feature>